<dbReference type="STRING" id="136037.A0A067QXV6"/>
<feature type="domain" description="LicD/FKTN/FKRP nucleotidyltransferase" evidence="2">
    <location>
        <begin position="344"/>
        <end position="383"/>
    </location>
</feature>
<dbReference type="InterPro" id="IPR007074">
    <property type="entry name" value="LicD/FKTN/FKRP_NTP_transf"/>
</dbReference>
<dbReference type="AlphaFoldDB" id="A0A067QXV6"/>
<dbReference type="eggNOG" id="ENOG502QV4Y">
    <property type="taxonomic scope" value="Eukaryota"/>
</dbReference>
<keyword evidence="5" id="KW-1185">Reference proteome</keyword>
<reference evidence="4 5" key="1">
    <citation type="journal article" date="2014" name="Nat. Commun.">
        <title>Molecular traces of alternative social organization in a termite genome.</title>
        <authorList>
            <person name="Terrapon N."/>
            <person name="Li C."/>
            <person name="Robertson H.M."/>
            <person name="Ji L."/>
            <person name="Meng X."/>
            <person name="Booth W."/>
            <person name="Chen Z."/>
            <person name="Childers C.P."/>
            <person name="Glastad K.M."/>
            <person name="Gokhale K."/>
            <person name="Gowin J."/>
            <person name="Gronenberg W."/>
            <person name="Hermansen R.A."/>
            <person name="Hu H."/>
            <person name="Hunt B.G."/>
            <person name="Huylmans A.K."/>
            <person name="Khalil S.M."/>
            <person name="Mitchell R.D."/>
            <person name="Munoz-Torres M.C."/>
            <person name="Mustard J.A."/>
            <person name="Pan H."/>
            <person name="Reese J.T."/>
            <person name="Scharf M.E."/>
            <person name="Sun F."/>
            <person name="Vogel H."/>
            <person name="Xiao J."/>
            <person name="Yang W."/>
            <person name="Yang Z."/>
            <person name="Yang Z."/>
            <person name="Zhou J."/>
            <person name="Zhu J."/>
            <person name="Brent C.S."/>
            <person name="Elsik C.G."/>
            <person name="Goodisman M.A."/>
            <person name="Liberles D.A."/>
            <person name="Roe R.M."/>
            <person name="Vargo E.L."/>
            <person name="Vilcinskas A."/>
            <person name="Wang J."/>
            <person name="Bornberg-Bauer E."/>
            <person name="Korb J."/>
            <person name="Zhang G."/>
            <person name="Liebig J."/>
        </authorList>
    </citation>
    <scope>NUCLEOTIDE SEQUENCE [LARGE SCALE GENOMIC DNA]</scope>
    <source>
        <tissue evidence="4">Whole organism</tissue>
    </source>
</reference>
<dbReference type="PANTHER" id="PTHR13627:SF31">
    <property type="entry name" value="RIBITOL 5-PHOSPHATE TRANSFERASE FKRP"/>
    <property type="match status" value="1"/>
</dbReference>
<dbReference type="InterPro" id="IPR052613">
    <property type="entry name" value="LicD_transferase"/>
</dbReference>
<protein>
    <submittedName>
        <fullName evidence="4">Fukutin-related protein</fullName>
    </submittedName>
</protein>
<evidence type="ECO:0000259" key="3">
    <source>
        <dbReference type="Pfam" id="PF22921"/>
    </source>
</evidence>
<dbReference type="Pfam" id="PF04991">
    <property type="entry name" value="LicD"/>
    <property type="match status" value="1"/>
</dbReference>
<dbReference type="GO" id="GO:0035269">
    <property type="term" value="P:protein O-linked glycosylation via mannose"/>
    <property type="evidence" value="ECO:0007669"/>
    <property type="project" value="TreeGrafter"/>
</dbReference>
<organism evidence="4 5">
    <name type="scientific">Zootermopsis nevadensis</name>
    <name type="common">Dampwood termite</name>
    <dbReference type="NCBI Taxonomy" id="136037"/>
    <lineage>
        <taxon>Eukaryota</taxon>
        <taxon>Metazoa</taxon>
        <taxon>Ecdysozoa</taxon>
        <taxon>Arthropoda</taxon>
        <taxon>Hexapoda</taxon>
        <taxon>Insecta</taxon>
        <taxon>Pterygota</taxon>
        <taxon>Neoptera</taxon>
        <taxon>Polyneoptera</taxon>
        <taxon>Dictyoptera</taxon>
        <taxon>Blattodea</taxon>
        <taxon>Blattoidea</taxon>
        <taxon>Termitoidae</taxon>
        <taxon>Termopsidae</taxon>
        <taxon>Zootermopsis</taxon>
    </lineage>
</organism>
<gene>
    <name evidence="4" type="ORF">L798_00783</name>
</gene>
<feature type="transmembrane region" description="Helical" evidence="1">
    <location>
        <begin position="7"/>
        <end position="28"/>
    </location>
</feature>
<dbReference type="OMA" id="KEWTATY"/>
<dbReference type="PANTHER" id="PTHR13627">
    <property type="entry name" value="FUKUTIN RELATED PROTEIN"/>
    <property type="match status" value="1"/>
</dbReference>
<keyword evidence="1" id="KW-1133">Transmembrane helix</keyword>
<keyword evidence="1" id="KW-0812">Transmembrane</keyword>
<dbReference type="InParanoid" id="A0A067QXV6"/>
<dbReference type="Pfam" id="PF22921">
    <property type="entry name" value="FKRP_N"/>
    <property type="match status" value="1"/>
</dbReference>
<evidence type="ECO:0000313" key="4">
    <source>
        <dbReference type="EMBL" id="KDR09637.1"/>
    </source>
</evidence>
<dbReference type="EMBL" id="KK853230">
    <property type="protein sequence ID" value="KDR09637.1"/>
    <property type="molecule type" value="Genomic_DNA"/>
</dbReference>
<evidence type="ECO:0000259" key="2">
    <source>
        <dbReference type="Pfam" id="PF04991"/>
    </source>
</evidence>
<dbReference type="GO" id="GO:0005794">
    <property type="term" value="C:Golgi apparatus"/>
    <property type="evidence" value="ECO:0007669"/>
    <property type="project" value="TreeGrafter"/>
</dbReference>
<dbReference type="InterPro" id="IPR055105">
    <property type="entry name" value="FKRP_N"/>
</dbReference>
<dbReference type="OrthoDB" id="444255at2759"/>
<name>A0A067QXV6_ZOONE</name>
<proteinExistence type="predicted"/>
<dbReference type="Proteomes" id="UP000027135">
    <property type="component" value="Unassembled WGS sequence"/>
</dbReference>
<keyword evidence="1" id="KW-0472">Membrane</keyword>
<evidence type="ECO:0000256" key="1">
    <source>
        <dbReference type="SAM" id="Phobius"/>
    </source>
</evidence>
<feature type="domain" description="FKRP stem" evidence="3">
    <location>
        <begin position="48"/>
        <end position="288"/>
    </location>
</feature>
<dbReference type="FunCoup" id="A0A067QXV6">
    <property type="interactions" value="162"/>
</dbReference>
<sequence length="513" mass="59044">MRFRIAKLITFIVVVLNVFVLYCIWSLFSRNDVQVIQLNKPWISTPSPQTVNYVENSLTIIIRKFESFENDITKTVGSVLSILPNITILIVSDGLPYPPLGILNNIKNVKVINLQFQLGHSNEERNPLYYVSTEYVLFIPDSTRILSEHSLHSMIFELKKHSNNIIAAPFSGTKTVNCLNIHMNIREWIIQYDIADGDLCDAVRGKHAILIESVTLKKLPEALMHPFPDALYIQTAATGIKVQLLQNTLFTDGSSLFKSHHAQWKVQQLEHAQQQQMFQNMGLKKVVRETGTVEWYGCNRDLPRCFGTVVDDMPQYLWEGRWTPPCCLAGLRQTARHVFARLDEAGVRYWLEGGSLLGAMRAADILPWDYDVDIGMFREDIGRCPWLVRAHTQSVVDNDGFVWEKASEGDFFRVQFSRVNHLHVDIFPFYQRNNTMTKDTWFPTHKQDREFPDHFLHPIASIDFIGQKVPAPNNIRDFLEFKFGKGVIEYPQYPDPKKIKFSVGEDVVIQTIN</sequence>
<accession>A0A067QXV6</accession>
<evidence type="ECO:0000313" key="5">
    <source>
        <dbReference type="Proteomes" id="UP000027135"/>
    </source>
</evidence>